<accession>A0A0D9ZA80</accession>
<proteinExistence type="predicted"/>
<name>A0A0D9ZA80_9ORYZ</name>
<keyword evidence="3" id="KW-1185">Reference proteome</keyword>
<protein>
    <submittedName>
        <fullName evidence="2">Uncharacterized protein</fullName>
    </submittedName>
</protein>
<evidence type="ECO:0000256" key="1">
    <source>
        <dbReference type="SAM" id="MobiDB-lite"/>
    </source>
</evidence>
<reference evidence="2" key="2">
    <citation type="submission" date="2018-05" db="EMBL/GenBank/DDBJ databases">
        <title>OgluRS3 (Oryza glumaepatula Reference Sequence Version 3).</title>
        <authorList>
            <person name="Zhang J."/>
            <person name="Kudrna D."/>
            <person name="Lee S."/>
            <person name="Talag J."/>
            <person name="Welchert J."/>
            <person name="Wing R.A."/>
        </authorList>
    </citation>
    <scope>NUCLEOTIDE SEQUENCE [LARGE SCALE GENOMIC DNA]</scope>
</reference>
<evidence type="ECO:0000313" key="3">
    <source>
        <dbReference type="Proteomes" id="UP000026961"/>
    </source>
</evidence>
<dbReference type="AlphaFoldDB" id="A0A0D9ZA80"/>
<feature type="region of interest" description="Disordered" evidence="1">
    <location>
        <begin position="1"/>
        <end position="38"/>
    </location>
</feature>
<reference evidence="2" key="1">
    <citation type="submission" date="2015-04" db="UniProtKB">
        <authorList>
            <consortium name="EnsemblPlants"/>
        </authorList>
    </citation>
    <scope>IDENTIFICATION</scope>
</reference>
<dbReference type="Gramene" id="OGLUM03G25940.1">
    <property type="protein sequence ID" value="OGLUM03G25940.1"/>
    <property type="gene ID" value="OGLUM03G25940"/>
</dbReference>
<feature type="compositionally biased region" description="Polar residues" evidence="1">
    <location>
        <begin position="17"/>
        <end position="29"/>
    </location>
</feature>
<dbReference type="HOGENOM" id="CLU_2546300_0_0_1"/>
<dbReference type="EnsemblPlants" id="OGLUM03G25940.1">
    <property type="protein sequence ID" value="OGLUM03G25940.1"/>
    <property type="gene ID" value="OGLUM03G25940"/>
</dbReference>
<organism evidence="2">
    <name type="scientific">Oryza glumipatula</name>
    <dbReference type="NCBI Taxonomy" id="40148"/>
    <lineage>
        <taxon>Eukaryota</taxon>
        <taxon>Viridiplantae</taxon>
        <taxon>Streptophyta</taxon>
        <taxon>Embryophyta</taxon>
        <taxon>Tracheophyta</taxon>
        <taxon>Spermatophyta</taxon>
        <taxon>Magnoliopsida</taxon>
        <taxon>Liliopsida</taxon>
        <taxon>Poales</taxon>
        <taxon>Poaceae</taxon>
        <taxon>BOP clade</taxon>
        <taxon>Oryzoideae</taxon>
        <taxon>Oryzeae</taxon>
        <taxon>Oryzinae</taxon>
        <taxon>Oryza</taxon>
    </lineage>
</organism>
<evidence type="ECO:0000313" key="2">
    <source>
        <dbReference type="EnsemblPlants" id="OGLUM03G25940.1"/>
    </source>
</evidence>
<dbReference type="Proteomes" id="UP000026961">
    <property type="component" value="Chromosome 3"/>
</dbReference>
<sequence>MRGKGSHRTQGDDANSARRTSSCGYSQNERQTEGWHKGCGAGGFAKAGGVDISGGIRHILASCIINVVNTGRREKASLGGVAK</sequence>